<feature type="transmembrane region" description="Helical" evidence="1">
    <location>
        <begin position="30"/>
        <end position="47"/>
    </location>
</feature>
<feature type="transmembrane region" description="Helical" evidence="1">
    <location>
        <begin position="59"/>
        <end position="86"/>
    </location>
</feature>
<dbReference type="OrthoDB" id="7857027at2"/>
<evidence type="ECO:0000313" key="3">
    <source>
        <dbReference type="Proteomes" id="UP000070371"/>
    </source>
</evidence>
<evidence type="ECO:0000256" key="1">
    <source>
        <dbReference type="SAM" id="Phobius"/>
    </source>
</evidence>
<name>A0A126UVV4_9RHOB</name>
<sequence length="138" mass="15714">MTETEKKAAHRERLEQKTVVTSRLSETTRFVAFGIVAWVFAVQASDAEFSKTYIQNYEIWINIAGAFAVISIASDYFQYLCAYLSVEHALNRKEQGYKFNRNHPAYFLQTAFFVIKQVTVGLGAISIATTFALHIFLN</sequence>
<dbReference type="EMBL" id="CP014327">
    <property type="protein sequence ID" value="AML50180.1"/>
    <property type="molecule type" value="Genomic_DNA"/>
</dbReference>
<gene>
    <name evidence="2" type="ORF">RC74_01880</name>
</gene>
<feature type="transmembrane region" description="Helical" evidence="1">
    <location>
        <begin position="106"/>
        <end position="137"/>
    </location>
</feature>
<dbReference type="STRING" id="1579316.RC74_01880"/>
<evidence type="ECO:0000313" key="2">
    <source>
        <dbReference type="EMBL" id="AML50180.1"/>
    </source>
</evidence>
<organism evidence="2 3">
    <name type="scientific">Falsihalocynthiibacter arcticus</name>
    <dbReference type="NCBI Taxonomy" id="1579316"/>
    <lineage>
        <taxon>Bacteria</taxon>
        <taxon>Pseudomonadati</taxon>
        <taxon>Pseudomonadota</taxon>
        <taxon>Alphaproteobacteria</taxon>
        <taxon>Rhodobacterales</taxon>
        <taxon>Roseobacteraceae</taxon>
        <taxon>Falsihalocynthiibacter</taxon>
    </lineage>
</organism>
<dbReference type="AlphaFoldDB" id="A0A126UVV4"/>
<dbReference type="Proteomes" id="UP000070371">
    <property type="component" value="Chromosome"/>
</dbReference>
<reference evidence="2 3" key="1">
    <citation type="submission" date="2016-02" db="EMBL/GenBank/DDBJ databases">
        <title>Complete genome sequence of Halocynthiibacter arcticus PAMC 20958t from arctic marine sediment.</title>
        <authorList>
            <person name="Lee Y.M."/>
            <person name="Baek K."/>
            <person name="Lee H.K."/>
            <person name="Shin S.C."/>
        </authorList>
    </citation>
    <scope>NUCLEOTIDE SEQUENCE [LARGE SCALE GENOMIC DNA]</scope>
    <source>
        <strain evidence="2">PAMC 20958</strain>
    </source>
</reference>
<keyword evidence="1" id="KW-0812">Transmembrane</keyword>
<dbReference type="RefSeq" id="WP_039004521.1">
    <property type="nucleotide sequence ID" value="NZ_CP014327.1"/>
</dbReference>
<proteinExistence type="predicted"/>
<accession>A0A126UVV4</accession>
<keyword evidence="1" id="KW-1133">Transmembrane helix</keyword>
<protein>
    <submittedName>
        <fullName evidence="2">Uncharacterized protein</fullName>
    </submittedName>
</protein>
<keyword evidence="3" id="KW-1185">Reference proteome</keyword>
<keyword evidence="1" id="KW-0472">Membrane</keyword>
<dbReference type="KEGG" id="hat:RC74_01880"/>